<evidence type="ECO:0000256" key="2">
    <source>
        <dbReference type="SAM" id="MobiDB-lite"/>
    </source>
</evidence>
<feature type="region of interest" description="Disordered" evidence="2">
    <location>
        <begin position="122"/>
        <end position="177"/>
    </location>
</feature>
<evidence type="ECO:0000313" key="5">
    <source>
        <dbReference type="Proteomes" id="UP000265515"/>
    </source>
</evidence>
<gene>
    <name evidence="4" type="ORF">CBR_g4407</name>
</gene>
<feature type="region of interest" description="Disordered" evidence="2">
    <location>
        <begin position="207"/>
        <end position="229"/>
    </location>
</feature>
<keyword evidence="1" id="KW-0479">Metal-binding</keyword>
<feature type="compositionally biased region" description="Basic and acidic residues" evidence="2">
    <location>
        <begin position="122"/>
        <end position="164"/>
    </location>
</feature>
<reference evidence="4 5" key="1">
    <citation type="journal article" date="2018" name="Cell">
        <title>The Chara Genome: Secondary Complexity and Implications for Plant Terrestrialization.</title>
        <authorList>
            <person name="Nishiyama T."/>
            <person name="Sakayama H."/>
            <person name="Vries J.D."/>
            <person name="Buschmann H."/>
            <person name="Saint-Marcoux D."/>
            <person name="Ullrich K.K."/>
            <person name="Haas F.B."/>
            <person name="Vanderstraeten L."/>
            <person name="Becker D."/>
            <person name="Lang D."/>
            <person name="Vosolsobe S."/>
            <person name="Rombauts S."/>
            <person name="Wilhelmsson P.K.I."/>
            <person name="Janitza P."/>
            <person name="Kern R."/>
            <person name="Heyl A."/>
            <person name="Rumpler F."/>
            <person name="Villalobos L.I.A.C."/>
            <person name="Clay J.M."/>
            <person name="Skokan R."/>
            <person name="Toyoda A."/>
            <person name="Suzuki Y."/>
            <person name="Kagoshima H."/>
            <person name="Schijlen E."/>
            <person name="Tajeshwar N."/>
            <person name="Catarino B."/>
            <person name="Hetherington A.J."/>
            <person name="Saltykova A."/>
            <person name="Bonnot C."/>
            <person name="Breuninger H."/>
            <person name="Symeonidi A."/>
            <person name="Radhakrishnan G.V."/>
            <person name="Van Nieuwerburgh F."/>
            <person name="Deforce D."/>
            <person name="Chang C."/>
            <person name="Karol K.G."/>
            <person name="Hedrich R."/>
            <person name="Ulvskov P."/>
            <person name="Glockner G."/>
            <person name="Delwiche C.F."/>
            <person name="Petrasek J."/>
            <person name="Van de Peer Y."/>
            <person name="Friml J."/>
            <person name="Beilby M."/>
            <person name="Dolan L."/>
            <person name="Kohara Y."/>
            <person name="Sugano S."/>
            <person name="Fujiyama A."/>
            <person name="Delaux P.-M."/>
            <person name="Quint M."/>
            <person name="TheiBen G."/>
            <person name="Hagemann M."/>
            <person name="Harholt J."/>
            <person name="Dunand C."/>
            <person name="Zachgo S."/>
            <person name="Langdale J."/>
            <person name="Maumus F."/>
            <person name="Straeten D.V.D."/>
            <person name="Gould S.B."/>
            <person name="Rensing S.A."/>
        </authorList>
    </citation>
    <scope>NUCLEOTIDE SEQUENCE [LARGE SCALE GENOMIC DNA]</scope>
    <source>
        <strain evidence="4 5">S276</strain>
    </source>
</reference>
<dbReference type="Gene3D" id="4.10.60.10">
    <property type="entry name" value="Zinc finger, CCHC-type"/>
    <property type="match status" value="1"/>
</dbReference>
<evidence type="ECO:0000256" key="1">
    <source>
        <dbReference type="PROSITE-ProRule" id="PRU00047"/>
    </source>
</evidence>
<keyword evidence="1" id="KW-0862">Zinc</keyword>
<feature type="domain" description="CCHC-type" evidence="3">
    <location>
        <begin position="62"/>
        <end position="75"/>
    </location>
</feature>
<dbReference type="InterPro" id="IPR036875">
    <property type="entry name" value="Znf_CCHC_sf"/>
</dbReference>
<keyword evidence="1" id="KW-0863">Zinc-finger</keyword>
<dbReference type="EMBL" id="BFEA01000117">
    <property type="protein sequence ID" value="GBG69574.1"/>
    <property type="molecule type" value="Genomic_DNA"/>
</dbReference>
<comment type="caution">
    <text evidence="4">The sequence shown here is derived from an EMBL/GenBank/DDBJ whole genome shotgun (WGS) entry which is preliminary data.</text>
</comment>
<dbReference type="Proteomes" id="UP000265515">
    <property type="component" value="Unassembled WGS sequence"/>
</dbReference>
<dbReference type="AlphaFoldDB" id="A0A388KHM8"/>
<dbReference type="SUPFAM" id="SSF57756">
    <property type="entry name" value="Retrovirus zinc finger-like domains"/>
    <property type="match status" value="1"/>
</dbReference>
<dbReference type="Pfam" id="PF00098">
    <property type="entry name" value="zf-CCHC"/>
    <property type="match status" value="1"/>
</dbReference>
<dbReference type="InterPro" id="IPR001878">
    <property type="entry name" value="Znf_CCHC"/>
</dbReference>
<feature type="region of interest" description="Disordered" evidence="2">
    <location>
        <begin position="1"/>
        <end position="61"/>
    </location>
</feature>
<feature type="region of interest" description="Disordered" evidence="2">
    <location>
        <begin position="80"/>
        <end position="102"/>
    </location>
</feature>
<proteinExistence type="predicted"/>
<accession>A0A388KHM8</accession>
<evidence type="ECO:0000259" key="3">
    <source>
        <dbReference type="PROSITE" id="PS50158"/>
    </source>
</evidence>
<sequence length="229" mass="26816">MGDRSYRTHDREARNDHYERGRDTKREEPRDRTRGRSRNDYHEGSNRGYGGDDYVRRGPPICFECGKPGHYKNQCWNRSEASVTKGGASRSGTQKPEQVVDEQVKKQLEDFGKSVANFQEYIERENKKKEEKERRRQEKLEREQREEMERQAKEEARKTKESRIAKKQATKKKEEEEKLKFGKAMLINVAKKRAKEAYGEDEITVDAENEATSVNQVASDTFSEGDEED</sequence>
<keyword evidence="5" id="KW-1185">Reference proteome</keyword>
<dbReference type="SMART" id="SM00343">
    <property type="entry name" value="ZnF_C2HC"/>
    <property type="match status" value="1"/>
</dbReference>
<dbReference type="OrthoDB" id="425619at2759"/>
<dbReference type="GO" id="GO:0003676">
    <property type="term" value="F:nucleic acid binding"/>
    <property type="evidence" value="ECO:0007669"/>
    <property type="project" value="InterPro"/>
</dbReference>
<name>A0A388KHM8_CHABU</name>
<organism evidence="4 5">
    <name type="scientific">Chara braunii</name>
    <name type="common">Braun's stonewort</name>
    <dbReference type="NCBI Taxonomy" id="69332"/>
    <lineage>
        <taxon>Eukaryota</taxon>
        <taxon>Viridiplantae</taxon>
        <taxon>Streptophyta</taxon>
        <taxon>Charophyceae</taxon>
        <taxon>Charales</taxon>
        <taxon>Characeae</taxon>
        <taxon>Chara</taxon>
    </lineage>
</organism>
<protein>
    <recommendedName>
        <fullName evidence="3">CCHC-type domain-containing protein</fullName>
    </recommendedName>
</protein>
<dbReference type="GO" id="GO:0008270">
    <property type="term" value="F:zinc ion binding"/>
    <property type="evidence" value="ECO:0007669"/>
    <property type="project" value="UniProtKB-KW"/>
</dbReference>
<dbReference type="PROSITE" id="PS50158">
    <property type="entry name" value="ZF_CCHC"/>
    <property type="match status" value="1"/>
</dbReference>
<dbReference type="Gramene" id="GBG69574">
    <property type="protein sequence ID" value="GBG69574"/>
    <property type="gene ID" value="CBR_g4407"/>
</dbReference>
<evidence type="ECO:0000313" key="4">
    <source>
        <dbReference type="EMBL" id="GBG69574.1"/>
    </source>
</evidence>
<feature type="compositionally biased region" description="Polar residues" evidence="2">
    <location>
        <begin position="210"/>
        <end position="222"/>
    </location>
</feature>
<feature type="compositionally biased region" description="Basic and acidic residues" evidence="2">
    <location>
        <begin position="1"/>
        <end position="45"/>
    </location>
</feature>